<proteinExistence type="predicted"/>
<name>A0A2P2BS68_9FIRM</name>
<sequence length="310" mass="34290">MIRERRIKEPIVSITKAMTESKSLEKALDLLPIDKIIKKGDAVVINPNWVKDSKPKDAGIVGPKTLKTLIQYIKEKEPSKIYIATGSGSKKTTEVMKNVGYDKIIEEEKIEFVDMNYGPYIDLKLKHDIIKSTPINEIVNKADVIISFTQLKHHEEATITSAIKNIAMGWPPAEIHGYPKKNTGIHKDLHGFIRAMANEIPIDLSIISCDKAMVGTGPHNGMAVDTPGLIIASTDPLAADCIGARLLGFLPQAVCYLYGLDKDNIGESDPKNMEIKGLSLEEAEKIFSKCAYGDSEVRVDKEKLKDIHGR</sequence>
<dbReference type="Pfam" id="PF04015">
    <property type="entry name" value="DUF362"/>
    <property type="match status" value="1"/>
</dbReference>
<dbReference type="KEGG" id="rhom:FRIFI_1653"/>
<dbReference type="RefSeq" id="WP_166505579.1">
    <property type="nucleotide sequence ID" value="NZ_JAKNTL010000007.1"/>
</dbReference>
<accession>A0A2P2BS68</accession>
<dbReference type="EMBL" id="LN650648">
    <property type="protein sequence ID" value="CEI73186.1"/>
    <property type="molecule type" value="Genomic_DNA"/>
</dbReference>
<dbReference type="Gene3D" id="3.40.50.11440">
    <property type="match status" value="1"/>
</dbReference>
<evidence type="ECO:0000259" key="1">
    <source>
        <dbReference type="Pfam" id="PF04015"/>
    </source>
</evidence>
<evidence type="ECO:0000313" key="2">
    <source>
        <dbReference type="EMBL" id="CEI73186.1"/>
    </source>
</evidence>
<reference evidence="2 3" key="1">
    <citation type="submission" date="2014-09" db="EMBL/GenBank/DDBJ databases">
        <authorList>
            <person name="Hornung B.V."/>
        </authorList>
    </citation>
    <scope>NUCLEOTIDE SEQUENCE [LARGE SCALE GENOMIC DNA]</scope>
    <source>
        <strain evidence="2 3">FRIFI</strain>
    </source>
</reference>
<gene>
    <name evidence="2" type="ORF">FRIFI_1653</name>
</gene>
<protein>
    <recommendedName>
        <fullName evidence="1">DUF362 domain-containing protein</fullName>
    </recommendedName>
</protein>
<organism evidence="2 3">
    <name type="scientific">Romboutsia hominis</name>
    <dbReference type="NCBI Taxonomy" id="1507512"/>
    <lineage>
        <taxon>Bacteria</taxon>
        <taxon>Bacillati</taxon>
        <taxon>Bacillota</taxon>
        <taxon>Clostridia</taxon>
        <taxon>Peptostreptococcales</taxon>
        <taxon>Peptostreptococcaceae</taxon>
        <taxon>Romboutsia</taxon>
    </lineage>
</organism>
<dbReference type="AlphaFoldDB" id="A0A2P2BS68"/>
<keyword evidence="3" id="KW-1185">Reference proteome</keyword>
<dbReference type="InterPro" id="IPR007160">
    <property type="entry name" value="DUF362"/>
</dbReference>
<evidence type="ECO:0000313" key="3">
    <source>
        <dbReference type="Proteomes" id="UP000245695"/>
    </source>
</evidence>
<feature type="domain" description="DUF362" evidence="1">
    <location>
        <begin position="43"/>
        <end position="245"/>
    </location>
</feature>
<dbReference type="Proteomes" id="UP000245695">
    <property type="component" value="Chromosome 1"/>
</dbReference>